<dbReference type="PROSITE" id="PS50043">
    <property type="entry name" value="HTH_LUXR_2"/>
    <property type="match status" value="1"/>
</dbReference>
<keyword evidence="2" id="KW-0238">DNA-binding</keyword>
<dbReference type="Pfam" id="PF00196">
    <property type="entry name" value="GerE"/>
    <property type="match status" value="1"/>
</dbReference>
<dbReference type="RefSeq" id="WP_089121656.1">
    <property type="nucleotide sequence ID" value="NZ_BCMI01000023.1"/>
</dbReference>
<dbReference type="SMART" id="SM00421">
    <property type="entry name" value="HTH_LUXR"/>
    <property type="match status" value="1"/>
</dbReference>
<dbReference type="SUPFAM" id="SSF46894">
    <property type="entry name" value="C-terminal effector domain of the bipartite response regulators"/>
    <property type="match status" value="1"/>
</dbReference>
<dbReference type="GO" id="GO:0003677">
    <property type="term" value="F:DNA binding"/>
    <property type="evidence" value="ECO:0007669"/>
    <property type="project" value="UniProtKB-KW"/>
</dbReference>
<dbReference type="OrthoDB" id="2612750at2"/>
<dbReference type="Proteomes" id="UP000198414">
    <property type="component" value="Unassembled WGS sequence"/>
</dbReference>
<keyword evidence="3" id="KW-0804">Transcription</keyword>
<dbReference type="GO" id="GO:0006355">
    <property type="term" value="P:regulation of DNA-templated transcription"/>
    <property type="evidence" value="ECO:0007669"/>
    <property type="project" value="InterPro"/>
</dbReference>
<evidence type="ECO:0000259" key="4">
    <source>
        <dbReference type="PROSITE" id="PS50043"/>
    </source>
</evidence>
<organism evidence="5 6">
    <name type="scientific">Secundilactobacillus pentosiphilus</name>
    <dbReference type="NCBI Taxonomy" id="1714682"/>
    <lineage>
        <taxon>Bacteria</taxon>
        <taxon>Bacillati</taxon>
        <taxon>Bacillota</taxon>
        <taxon>Bacilli</taxon>
        <taxon>Lactobacillales</taxon>
        <taxon>Lactobacillaceae</taxon>
        <taxon>Secundilactobacillus</taxon>
    </lineage>
</organism>
<dbReference type="AlphaFoldDB" id="A0A1Z5IYN2"/>
<dbReference type="CDD" id="cd06170">
    <property type="entry name" value="LuxR_C_like"/>
    <property type="match status" value="1"/>
</dbReference>
<dbReference type="InterPro" id="IPR036388">
    <property type="entry name" value="WH-like_DNA-bd_sf"/>
</dbReference>
<evidence type="ECO:0000256" key="1">
    <source>
        <dbReference type="ARBA" id="ARBA00023015"/>
    </source>
</evidence>
<dbReference type="InterPro" id="IPR000792">
    <property type="entry name" value="Tscrpt_reg_LuxR_C"/>
</dbReference>
<evidence type="ECO:0000313" key="6">
    <source>
        <dbReference type="Proteomes" id="UP000198414"/>
    </source>
</evidence>
<dbReference type="PANTHER" id="PTHR44688">
    <property type="entry name" value="DNA-BINDING TRANSCRIPTIONAL ACTIVATOR DEVR_DOSR"/>
    <property type="match status" value="1"/>
</dbReference>
<keyword evidence="1" id="KW-0805">Transcription regulation</keyword>
<reference evidence="5 6" key="1">
    <citation type="submission" date="2015-11" db="EMBL/GenBank/DDBJ databases">
        <title>Draft genome sequences of new species of the genus Lactobacillus isolated from orchardgrass silage.</title>
        <authorList>
            <person name="Tohno M."/>
            <person name="Tanizawa Y."/>
            <person name="Arita M."/>
        </authorList>
    </citation>
    <scope>NUCLEOTIDE SEQUENCE [LARGE SCALE GENOMIC DNA]</scope>
    <source>
        <strain evidence="5 6">IWT25</strain>
    </source>
</reference>
<comment type="caution">
    <text evidence="5">The sequence shown here is derived from an EMBL/GenBank/DDBJ whole genome shotgun (WGS) entry which is preliminary data.</text>
</comment>
<proteinExistence type="predicted"/>
<protein>
    <submittedName>
        <fullName evidence="5">Putative HTH-type transcriptional regulator/MT0914</fullName>
    </submittedName>
</protein>
<sequence length="368" mass="42661">MSNKKPDSVDFFNDLSDYQISAQEFFSPVLLDYIKNTFGWGKVLFTYYDTQGDFLSWTTQQGSLKDSSKHPYRKLIQQDIIREIIYQEAVRDHLTYFNVKPRLYQSTDILPNNQYETSEYVHFIETNFQSHYSVTMAFGINAYIQVTFFKTKAQGDFTLAEIEQLKGVYVYIATSYKNFKKFEQSKIVQNIQSKIITSGEKAFLVTDDFTHVMSYNQKAVECLTGILGSAIAQQIGGQEPCNWLPFLLGTSGEQESSHPQTRIIKNYVFKIHTFDQVYSNGIVDRYHWITIAKEKPKKAVRSVKHCDAALTPTEQRVVKLMCDGLTYKEIAERMVVSYHTVKKHVENIYAKCDINSRFELYQLFGREG</sequence>
<dbReference type="InterPro" id="IPR016032">
    <property type="entry name" value="Sig_transdc_resp-reg_C-effctor"/>
</dbReference>
<accession>A0A1Z5IYN2</accession>
<feature type="domain" description="HTH luxR-type" evidence="4">
    <location>
        <begin position="303"/>
        <end position="368"/>
    </location>
</feature>
<evidence type="ECO:0000256" key="2">
    <source>
        <dbReference type="ARBA" id="ARBA00023125"/>
    </source>
</evidence>
<name>A0A1Z5IYN2_9LACO</name>
<dbReference type="Gene3D" id="1.10.10.10">
    <property type="entry name" value="Winged helix-like DNA-binding domain superfamily/Winged helix DNA-binding domain"/>
    <property type="match status" value="1"/>
</dbReference>
<evidence type="ECO:0000313" key="5">
    <source>
        <dbReference type="EMBL" id="GAX06682.1"/>
    </source>
</evidence>
<dbReference type="PROSITE" id="PS00622">
    <property type="entry name" value="HTH_LUXR_1"/>
    <property type="match status" value="1"/>
</dbReference>
<evidence type="ECO:0000256" key="3">
    <source>
        <dbReference type="ARBA" id="ARBA00023163"/>
    </source>
</evidence>
<gene>
    <name evidence="5" type="ORF">IWT25_02027</name>
</gene>
<dbReference type="EMBL" id="BCMI01000023">
    <property type="protein sequence ID" value="GAX06682.1"/>
    <property type="molecule type" value="Genomic_DNA"/>
</dbReference>
<dbReference type="PANTHER" id="PTHR44688:SF16">
    <property type="entry name" value="DNA-BINDING TRANSCRIPTIONAL ACTIVATOR DEVR_DOSR"/>
    <property type="match status" value="1"/>
</dbReference>
<dbReference type="PRINTS" id="PR00038">
    <property type="entry name" value="HTHLUXR"/>
</dbReference>